<name>A0AAV4VM16_9ARAC</name>
<feature type="repeat" description="TPR" evidence="8">
    <location>
        <begin position="336"/>
        <end position="369"/>
    </location>
</feature>
<feature type="region of interest" description="Disordered" evidence="9">
    <location>
        <begin position="439"/>
        <end position="473"/>
    </location>
</feature>
<keyword evidence="12" id="KW-1185">Reference proteome</keyword>
<dbReference type="PROSITE" id="PS50293">
    <property type="entry name" value="TPR_REGION"/>
    <property type="match status" value="1"/>
</dbReference>
<dbReference type="PROSITE" id="PS50005">
    <property type="entry name" value="TPR"/>
    <property type="match status" value="2"/>
</dbReference>
<evidence type="ECO:0000256" key="2">
    <source>
        <dbReference type="ARBA" id="ARBA00013194"/>
    </source>
</evidence>
<evidence type="ECO:0000256" key="5">
    <source>
        <dbReference type="ARBA" id="ARBA00023110"/>
    </source>
</evidence>
<dbReference type="Gene3D" id="1.25.40.10">
    <property type="entry name" value="Tetratricopeptide repeat domain"/>
    <property type="match status" value="1"/>
</dbReference>
<dbReference type="InterPro" id="IPR001179">
    <property type="entry name" value="PPIase_FKBP_dom"/>
</dbReference>
<dbReference type="GO" id="GO:0003755">
    <property type="term" value="F:peptidyl-prolyl cis-trans isomerase activity"/>
    <property type="evidence" value="ECO:0007669"/>
    <property type="project" value="UniProtKB-KW"/>
</dbReference>
<dbReference type="PANTHER" id="PTHR46512">
    <property type="entry name" value="PEPTIDYLPROLYL ISOMERASE"/>
    <property type="match status" value="1"/>
</dbReference>
<organism evidence="11 12">
    <name type="scientific">Caerostris darwini</name>
    <dbReference type="NCBI Taxonomy" id="1538125"/>
    <lineage>
        <taxon>Eukaryota</taxon>
        <taxon>Metazoa</taxon>
        <taxon>Ecdysozoa</taxon>
        <taxon>Arthropoda</taxon>
        <taxon>Chelicerata</taxon>
        <taxon>Arachnida</taxon>
        <taxon>Araneae</taxon>
        <taxon>Araneomorphae</taxon>
        <taxon>Entelegynae</taxon>
        <taxon>Araneoidea</taxon>
        <taxon>Araneidae</taxon>
        <taxon>Caerostris</taxon>
    </lineage>
</organism>
<dbReference type="SMART" id="SM00028">
    <property type="entry name" value="TPR"/>
    <property type="match status" value="3"/>
</dbReference>
<dbReference type="FunFam" id="3.10.50.40:FF:000025">
    <property type="entry name" value="Peptidylprolyl isomerase"/>
    <property type="match status" value="1"/>
</dbReference>
<dbReference type="SUPFAM" id="SSF54534">
    <property type="entry name" value="FKBP-like"/>
    <property type="match status" value="2"/>
</dbReference>
<proteinExistence type="predicted"/>
<evidence type="ECO:0000259" key="10">
    <source>
        <dbReference type="PROSITE" id="PS50059"/>
    </source>
</evidence>
<dbReference type="FunFam" id="3.10.50.40:FF:000013">
    <property type="entry name" value="Peptidylprolyl isomerase"/>
    <property type="match status" value="1"/>
</dbReference>
<dbReference type="AlphaFoldDB" id="A0AAV4VM16"/>
<evidence type="ECO:0000256" key="4">
    <source>
        <dbReference type="ARBA" id="ARBA00022803"/>
    </source>
</evidence>
<dbReference type="Pfam" id="PF00254">
    <property type="entry name" value="FKBP_C"/>
    <property type="match status" value="2"/>
</dbReference>
<gene>
    <name evidence="11" type="primary">FKBP4</name>
    <name evidence="11" type="ORF">CDAR_447161</name>
</gene>
<feature type="compositionally biased region" description="Polar residues" evidence="9">
    <location>
        <begin position="444"/>
        <end position="455"/>
    </location>
</feature>
<dbReference type="FunFam" id="1.25.40.10:FF:000008">
    <property type="entry name" value="Peptidylprolyl isomerase"/>
    <property type="match status" value="1"/>
</dbReference>
<feature type="domain" description="PPIase FKBP-type" evidence="10">
    <location>
        <begin position="184"/>
        <end position="270"/>
    </location>
</feature>
<dbReference type="PANTHER" id="PTHR46512:SF9">
    <property type="entry name" value="PEPTIDYLPROLYL ISOMERASE"/>
    <property type="match status" value="1"/>
</dbReference>
<accession>A0AAV4VM16</accession>
<comment type="caution">
    <text evidence="11">The sequence shown here is derived from an EMBL/GenBank/DDBJ whole genome shotgun (WGS) entry which is preliminary data.</text>
</comment>
<dbReference type="Gene3D" id="3.10.50.40">
    <property type="match status" value="2"/>
</dbReference>
<dbReference type="InterPro" id="IPR050754">
    <property type="entry name" value="FKBP4/5/8-like"/>
</dbReference>
<feature type="domain" description="PPIase FKBP-type" evidence="10">
    <location>
        <begin position="67"/>
        <end position="155"/>
    </location>
</feature>
<dbReference type="EMBL" id="BPLQ01013322">
    <property type="protein sequence ID" value="GIY71372.1"/>
    <property type="molecule type" value="Genomic_DNA"/>
</dbReference>
<dbReference type="InterPro" id="IPR046357">
    <property type="entry name" value="PPIase_dom_sf"/>
</dbReference>
<dbReference type="Proteomes" id="UP001054837">
    <property type="component" value="Unassembled WGS sequence"/>
</dbReference>
<dbReference type="EC" id="5.2.1.8" evidence="2 7"/>
<dbReference type="InterPro" id="IPR019734">
    <property type="entry name" value="TPR_rpt"/>
</dbReference>
<dbReference type="SUPFAM" id="SSF48452">
    <property type="entry name" value="TPR-like"/>
    <property type="match status" value="1"/>
</dbReference>
<evidence type="ECO:0000313" key="11">
    <source>
        <dbReference type="EMBL" id="GIY71372.1"/>
    </source>
</evidence>
<evidence type="ECO:0000256" key="8">
    <source>
        <dbReference type="PROSITE-ProRule" id="PRU00339"/>
    </source>
</evidence>
<keyword evidence="3" id="KW-0677">Repeat</keyword>
<evidence type="ECO:0000313" key="12">
    <source>
        <dbReference type="Proteomes" id="UP001054837"/>
    </source>
</evidence>
<dbReference type="InterPro" id="IPR011990">
    <property type="entry name" value="TPR-like_helical_dom_sf"/>
</dbReference>
<keyword evidence="4 8" id="KW-0802">TPR repeat</keyword>
<sequence length="473" mass="53413">FSFRYKLRSFSFIRKNTGIMSTEAENMETENEETWGPDVVDISPNQDKGVLKKIITPGENDDVPCKGNKVFVHYIGKLKDGTEFDSSVGRGQMFEFTLGKGEVIKAWDIGVATMKKGEKCLLICHPDYAYGNKGSPPKIPENATLLFEVELIKWQMEDISSNKDNGILRSILTEGEGYISPGDGSVVEVHLIGTYDGKEFEERDVKFELGEGSEVGIVEGLETALTKFKKGETSKIILAPKYAFGSKGNAELNVPPNATVEYKVTLKSFEKEKETWNMTFEEKLEQAEIVKNKGTNFFKKEKFDLAEKQYQKIITYLQYESEAAGADKDKKDELLKVAHLNLAACFLKLEKFGDVLESCDKALAIEPNNSKAFFRRGKAYLALQEYEKAKENFTKVLEYEPSNTAAKKVIQICNLNLKKQLDKEKKMYQTIFKKLAEQKDVEPDTSTPEDPQNQNEKMDTDDEKPVIAETISV</sequence>
<dbReference type="PROSITE" id="PS50059">
    <property type="entry name" value="FKBP_PPIASE"/>
    <property type="match status" value="2"/>
</dbReference>
<comment type="catalytic activity">
    <reaction evidence="1 7">
        <text>[protein]-peptidylproline (omega=180) = [protein]-peptidylproline (omega=0)</text>
        <dbReference type="Rhea" id="RHEA:16237"/>
        <dbReference type="Rhea" id="RHEA-COMP:10747"/>
        <dbReference type="Rhea" id="RHEA-COMP:10748"/>
        <dbReference type="ChEBI" id="CHEBI:83833"/>
        <dbReference type="ChEBI" id="CHEBI:83834"/>
        <dbReference type="EC" id="5.2.1.8"/>
    </reaction>
</comment>
<evidence type="ECO:0000256" key="1">
    <source>
        <dbReference type="ARBA" id="ARBA00000971"/>
    </source>
</evidence>
<keyword evidence="6 7" id="KW-0413">Isomerase</keyword>
<keyword evidence="5 7" id="KW-0697">Rotamase</keyword>
<dbReference type="Pfam" id="PF00515">
    <property type="entry name" value="TPR_1"/>
    <property type="match status" value="1"/>
</dbReference>
<evidence type="ECO:0000256" key="6">
    <source>
        <dbReference type="ARBA" id="ARBA00023235"/>
    </source>
</evidence>
<evidence type="ECO:0000256" key="9">
    <source>
        <dbReference type="SAM" id="MobiDB-lite"/>
    </source>
</evidence>
<reference evidence="11 12" key="1">
    <citation type="submission" date="2021-06" db="EMBL/GenBank/DDBJ databases">
        <title>Caerostris darwini draft genome.</title>
        <authorList>
            <person name="Kono N."/>
            <person name="Arakawa K."/>
        </authorList>
    </citation>
    <scope>NUCLEOTIDE SEQUENCE [LARGE SCALE GENOMIC DNA]</scope>
</reference>
<evidence type="ECO:0000256" key="3">
    <source>
        <dbReference type="ARBA" id="ARBA00022737"/>
    </source>
</evidence>
<evidence type="ECO:0000256" key="7">
    <source>
        <dbReference type="PROSITE-ProRule" id="PRU00277"/>
    </source>
</evidence>
<protein>
    <recommendedName>
        <fullName evidence="2 7">peptidylprolyl isomerase</fullName>
        <ecNumber evidence="2 7">5.2.1.8</ecNumber>
    </recommendedName>
</protein>
<feature type="repeat" description="TPR" evidence="8">
    <location>
        <begin position="370"/>
        <end position="403"/>
    </location>
</feature>
<feature type="non-terminal residue" evidence="11">
    <location>
        <position position="1"/>
    </location>
</feature>